<keyword evidence="2" id="KW-1133">Transmembrane helix</keyword>
<evidence type="ECO:0000313" key="4">
    <source>
        <dbReference type="EMBL" id="SEQ77085.1"/>
    </source>
</evidence>
<feature type="region of interest" description="Disordered" evidence="1">
    <location>
        <begin position="1268"/>
        <end position="1291"/>
    </location>
</feature>
<accession>A0A1H9IRQ3</accession>
<dbReference type="CDD" id="cd00222">
    <property type="entry name" value="CollagenBindB"/>
    <property type="match status" value="8"/>
</dbReference>
<feature type="domain" description="CNA-B" evidence="3">
    <location>
        <begin position="404"/>
        <end position="481"/>
    </location>
</feature>
<dbReference type="STRING" id="137733.SAMN05421767_10664"/>
<dbReference type="Pfam" id="PF05738">
    <property type="entry name" value="Cna_B"/>
    <property type="match status" value="10"/>
</dbReference>
<keyword evidence="2" id="KW-0472">Membrane</keyword>
<keyword evidence="2" id="KW-0812">Transmembrane</keyword>
<gene>
    <name evidence="4" type="ORF">SAMN05421767_10664</name>
</gene>
<feature type="domain" description="CNA-B" evidence="3">
    <location>
        <begin position="730"/>
        <end position="811"/>
    </location>
</feature>
<evidence type="ECO:0000313" key="5">
    <source>
        <dbReference type="Proteomes" id="UP000198556"/>
    </source>
</evidence>
<protein>
    <recommendedName>
        <fullName evidence="3">CNA-B domain-containing protein</fullName>
    </recommendedName>
</protein>
<evidence type="ECO:0000256" key="2">
    <source>
        <dbReference type="SAM" id="Phobius"/>
    </source>
</evidence>
<proteinExistence type="predicted"/>
<dbReference type="Proteomes" id="UP000198556">
    <property type="component" value="Unassembled WGS sequence"/>
</dbReference>
<feature type="domain" description="CNA-B" evidence="3">
    <location>
        <begin position="1087"/>
        <end position="1168"/>
    </location>
</feature>
<feature type="domain" description="CNA-B" evidence="3">
    <location>
        <begin position="634"/>
        <end position="725"/>
    </location>
</feature>
<organism evidence="4 5">
    <name type="scientific">Granulicatella balaenopterae</name>
    <dbReference type="NCBI Taxonomy" id="137733"/>
    <lineage>
        <taxon>Bacteria</taxon>
        <taxon>Bacillati</taxon>
        <taxon>Bacillota</taxon>
        <taxon>Bacilli</taxon>
        <taxon>Lactobacillales</taxon>
        <taxon>Carnobacteriaceae</taxon>
        <taxon>Granulicatella</taxon>
    </lineage>
</organism>
<keyword evidence="5" id="KW-1185">Reference proteome</keyword>
<dbReference type="EMBL" id="FOGF01000006">
    <property type="protein sequence ID" value="SEQ77085.1"/>
    <property type="molecule type" value="Genomic_DNA"/>
</dbReference>
<dbReference type="Gene3D" id="2.60.40.1140">
    <property type="entry name" value="Collagen-binding surface protein Cna, B-type domain"/>
    <property type="match status" value="10"/>
</dbReference>
<dbReference type="SUPFAM" id="SSF49478">
    <property type="entry name" value="Cna protein B-type domain"/>
    <property type="match status" value="9"/>
</dbReference>
<feature type="domain" description="CNA-B" evidence="3">
    <location>
        <begin position="998"/>
        <end position="1079"/>
    </location>
</feature>
<feature type="domain" description="CNA-B" evidence="3">
    <location>
        <begin position="505"/>
        <end position="576"/>
    </location>
</feature>
<dbReference type="InterPro" id="IPR008454">
    <property type="entry name" value="Collagen-bd_Cna-like_B-typ_dom"/>
</dbReference>
<feature type="domain" description="CNA-B" evidence="3">
    <location>
        <begin position="283"/>
        <end position="361"/>
    </location>
</feature>
<evidence type="ECO:0000259" key="3">
    <source>
        <dbReference type="Pfam" id="PF05738"/>
    </source>
</evidence>
<feature type="transmembrane region" description="Helical" evidence="2">
    <location>
        <begin position="7"/>
        <end position="26"/>
    </location>
</feature>
<feature type="compositionally biased region" description="Polar residues" evidence="1">
    <location>
        <begin position="1282"/>
        <end position="1291"/>
    </location>
</feature>
<dbReference type="OrthoDB" id="2164026at2"/>
<name>A0A1H9IRQ3_9LACT</name>
<feature type="domain" description="CNA-B" evidence="3">
    <location>
        <begin position="820"/>
        <end position="900"/>
    </location>
</feature>
<evidence type="ECO:0000256" key="1">
    <source>
        <dbReference type="SAM" id="MobiDB-lite"/>
    </source>
</evidence>
<feature type="transmembrane region" description="Helical" evidence="2">
    <location>
        <begin position="1297"/>
        <end position="1316"/>
    </location>
</feature>
<sequence length="1322" mass="147203">MERTKNVLVNLLLVIIALFMAIDSNYHRIEAQNQELDKTVSVTRELTHKQKEENQQQDEGVGINLTWKTDMRKDMDVTVEILADNQVIDEIHFAKSEEDLENADFYNFMWLDDKYENAHLPNGFDDPGKEYSIRVTAKNRWNIIIDEASYYTQEGTKPMIDIHLRAEEKNILWGIVQLEWMDLDKNMIPSEDIPLDEVQGMIIDEEVNTKYPILLKKSNNWRSKYEILLDSDDRVSPYFDFPAVHGFYPILNGLAVEGSWGGDNEYNLKVQYTQIWRDLYINQIWKNEDGSIIKPEDVPFEEMTAKLMIDGYSTGEELVLKKSENWQGVFKDLYIRPDGVDCEYTIKVNQIYGFENQISKTSLNGIDKWHITSTNTKIPGIQVSRDLHVSQIWKYRDGSIVNPEDVPVEEVTVTLLKNGFSTGKELVLKKSENWQGEFKNLLVKESGIFNQYAIKINQVEGFDNQTTIPILDETDNWQITSTNTALPIFSNKIKCTVKPIVWLNSDNNLIQANDVPVEEVTVSLLADGIETGKVVTLKRSTNWQGEFNNLRNAHFDGSKIKYSIKVHPVKGFTVEVGEVIDLNHLEPDILNRVSKMVRAVTSPGGGGSSGGGGISLPNYAVTITAKQTSRDLFIQKSWCDSNGDAMPLADIPIEEVTVSLLANGIETGKVLTLNSSNNWQGEFTDLAIKDTSGKNIIYSIKESEVPGFHSNITGNPIDGFVVTNTATISIPVEKVWIGKAAKEVVINLFADGKQVKELTLNATNDWKGEFNNLPVYNQETGKEIAYSIAEVNIDGYTSNITKKGAGYVITNINTATISIPVEKVWIGKPAEEVVINLFADGTKVKDLILNASNNWKAEFNNLPVYNQETGNKIVYSIAEVNIDGYTSNITKKGAGYVITNINTATISIPVEKVWIGKAAKEVVINLFADGTKVKDLILNASNNRKAEFNNLPVYNQETGKEIAYSIEEVNIDGYTSNITKKGAGYVITNINTATISIPVEKVWIGKPAKEVVINLLADGTKVQELTLNATNSWKGEFEDLAKYDSTDGHEIVYSIEEVNIDGYTSKITKNGAGYVVTNTNTAKIAIPVEKVWIGKPVEEVVINLFADGKQVKDLILNASNNRKAEFNNLPVYNQETGKEIAYSIAEVAISGYTSVITGDVQNGFVVTNIQEEPPTPTVKYRDIPVEKHWIGEAAEEVVINLLADGKATGKELILNASNNWQGDFKDLAKYDSTDGHEIIYTIEEVAISGYTSAITGDVQNGFVVTNTKPSQPAKPAKPDKPSQPNKTNLPITGTKAYTSQIMIAVVLVIIGGGTIYHKKHKK</sequence>
<feature type="domain" description="CNA-B" evidence="3">
    <location>
        <begin position="1184"/>
        <end position="1267"/>
    </location>
</feature>
<reference evidence="4 5" key="1">
    <citation type="submission" date="2016-10" db="EMBL/GenBank/DDBJ databases">
        <authorList>
            <person name="de Groot N.N."/>
        </authorList>
    </citation>
    <scope>NUCLEOTIDE SEQUENCE [LARGE SCALE GENOMIC DNA]</scope>
    <source>
        <strain evidence="4 5">DSM 15827</strain>
    </source>
</reference>
<feature type="domain" description="CNA-B" evidence="3">
    <location>
        <begin position="908"/>
        <end position="989"/>
    </location>
</feature>